<dbReference type="AlphaFoldDB" id="U2Q8S9"/>
<evidence type="ECO:0000313" key="2">
    <source>
        <dbReference type="Proteomes" id="UP000017052"/>
    </source>
</evidence>
<comment type="caution">
    <text evidence="1">The sequence shown here is derived from an EMBL/GenBank/DDBJ whole genome shotgun (WGS) entry which is preliminary data.</text>
</comment>
<dbReference type="Proteomes" id="UP000017052">
    <property type="component" value="Unassembled WGS sequence"/>
</dbReference>
<proteinExistence type="predicted"/>
<dbReference type="EMBL" id="ACVN02000257">
    <property type="protein sequence ID" value="ERK52459.1"/>
    <property type="molecule type" value="Genomic_DNA"/>
</dbReference>
<sequence length="43" mass="4580">MARPRGACPHLVRAGGTIWTPVDLAPPSVPYCRVSPHDGQESP</sequence>
<gene>
    <name evidence="1" type="ORF">HMPREF0682_2520</name>
</gene>
<keyword evidence="2" id="KW-1185">Reference proteome</keyword>
<protein>
    <submittedName>
        <fullName evidence="1">Uncharacterized protein</fullName>
    </submittedName>
</protein>
<accession>U2Q8S9</accession>
<name>U2Q8S9_9ACTN</name>
<organism evidence="1 2">
    <name type="scientific">Propionibacterium acidifaciens F0233</name>
    <dbReference type="NCBI Taxonomy" id="553198"/>
    <lineage>
        <taxon>Bacteria</taxon>
        <taxon>Bacillati</taxon>
        <taxon>Actinomycetota</taxon>
        <taxon>Actinomycetes</taxon>
        <taxon>Propionibacteriales</taxon>
        <taxon>Propionibacteriaceae</taxon>
        <taxon>Propionibacterium</taxon>
    </lineage>
</organism>
<reference evidence="1" key="1">
    <citation type="submission" date="2013-08" db="EMBL/GenBank/DDBJ databases">
        <authorList>
            <person name="Durkin A.S."/>
            <person name="Haft D.R."/>
            <person name="McCorrison J."/>
            <person name="Torralba M."/>
            <person name="Gillis M."/>
            <person name="Haft D.H."/>
            <person name="Methe B."/>
            <person name="Sutton G."/>
            <person name="Nelson K.E."/>
        </authorList>
    </citation>
    <scope>NUCLEOTIDE SEQUENCE [LARGE SCALE GENOMIC DNA]</scope>
    <source>
        <strain evidence="1">F0233</strain>
    </source>
</reference>
<evidence type="ECO:0000313" key="1">
    <source>
        <dbReference type="EMBL" id="ERK52459.1"/>
    </source>
</evidence>